<gene>
    <name evidence="6" type="ORF">TTEB3V08_LOCUS4604</name>
</gene>
<feature type="transmembrane region" description="Helical" evidence="5">
    <location>
        <begin position="392"/>
        <end position="413"/>
    </location>
</feature>
<keyword evidence="3 5" id="KW-1133">Transmembrane helix</keyword>
<evidence type="ECO:0000256" key="3">
    <source>
        <dbReference type="ARBA" id="ARBA00022989"/>
    </source>
</evidence>
<feature type="transmembrane region" description="Helical" evidence="5">
    <location>
        <begin position="216"/>
        <end position="237"/>
    </location>
</feature>
<feature type="transmembrane region" description="Helical" evidence="5">
    <location>
        <begin position="449"/>
        <end position="468"/>
    </location>
</feature>
<dbReference type="InterPro" id="IPR005828">
    <property type="entry name" value="MFS_sugar_transport-like"/>
</dbReference>
<comment type="subcellular location">
    <subcellularLocation>
        <location evidence="1">Membrane</location>
        <topology evidence="1">Multi-pass membrane protein</topology>
    </subcellularLocation>
</comment>
<reference evidence="6" key="1">
    <citation type="submission" date="2020-11" db="EMBL/GenBank/DDBJ databases">
        <authorList>
            <person name="Tran Van P."/>
        </authorList>
    </citation>
    <scope>NUCLEOTIDE SEQUENCE</scope>
</reference>
<feature type="transmembrane region" description="Helical" evidence="5">
    <location>
        <begin position="192"/>
        <end position="210"/>
    </location>
</feature>
<feature type="transmembrane region" description="Helical" evidence="5">
    <location>
        <begin position="511"/>
        <end position="533"/>
    </location>
</feature>
<dbReference type="SUPFAM" id="SSF103473">
    <property type="entry name" value="MFS general substrate transporter"/>
    <property type="match status" value="1"/>
</dbReference>
<dbReference type="GO" id="GO:0022857">
    <property type="term" value="F:transmembrane transporter activity"/>
    <property type="evidence" value="ECO:0007669"/>
    <property type="project" value="InterPro"/>
</dbReference>
<dbReference type="AlphaFoldDB" id="A0A7R9NU58"/>
<feature type="transmembrane region" description="Helical" evidence="5">
    <location>
        <begin position="280"/>
        <end position="299"/>
    </location>
</feature>
<name>A0A7R9NU58_9NEOP</name>
<feature type="transmembrane region" description="Helical" evidence="5">
    <location>
        <begin position="474"/>
        <end position="499"/>
    </location>
</feature>
<dbReference type="GO" id="GO:0016020">
    <property type="term" value="C:membrane"/>
    <property type="evidence" value="ECO:0007669"/>
    <property type="project" value="UniProtKB-SubCell"/>
</dbReference>
<accession>A0A7R9NU58</accession>
<organism evidence="6">
    <name type="scientific">Timema tahoe</name>
    <dbReference type="NCBI Taxonomy" id="61484"/>
    <lineage>
        <taxon>Eukaryota</taxon>
        <taxon>Metazoa</taxon>
        <taxon>Ecdysozoa</taxon>
        <taxon>Arthropoda</taxon>
        <taxon>Hexapoda</taxon>
        <taxon>Insecta</taxon>
        <taxon>Pterygota</taxon>
        <taxon>Neoptera</taxon>
        <taxon>Polyneoptera</taxon>
        <taxon>Phasmatodea</taxon>
        <taxon>Timematodea</taxon>
        <taxon>Timematoidea</taxon>
        <taxon>Timematidae</taxon>
        <taxon>Timema</taxon>
    </lineage>
</organism>
<evidence type="ECO:0000256" key="2">
    <source>
        <dbReference type="ARBA" id="ARBA00022692"/>
    </source>
</evidence>
<evidence type="ECO:0000313" key="6">
    <source>
        <dbReference type="EMBL" id="CAD7456577.1"/>
    </source>
</evidence>
<dbReference type="EMBL" id="OE001329">
    <property type="protein sequence ID" value="CAD7456577.1"/>
    <property type="molecule type" value="Genomic_DNA"/>
</dbReference>
<dbReference type="InterPro" id="IPR036259">
    <property type="entry name" value="MFS_trans_sf"/>
</dbReference>
<sequence>MGAPPEGEEKDPITEAVGEFGPWQLRLTFLLALVNIPLMWRLDIPTYISLHSDYWCSRPSNLANISVEQWRNWSQPVSSNKVSLEQWRNWSKPVSSNKVSLEQWRNWSQPVSSNKGEKVTYDACNIWDRNYSSLTLDDLDLSQGHSLSAVPCTSWEFDVEDTYGRTIISQSEQHMAHSKCLFVLLRFGRRRLIVYNLVVVIPLQLCLPYLPSVELYITIQFLLGVSGLGLYLSSYVLSTGYNEATIELMGGAEWLIQLTACLKRSGVELVDGKWRTITGLANPLSNPTAFVSIAGIAYLLPRWDYLNLAISLPALLIFGIWLAIPESPRWLMTQGKKEEVMEVIKTAARCNKRTLPTNIEKQLDQFMSKSSNEEQAGLFDLFRTPNLRRNTLLLYVEWFTINLIYLALVLNTGNIGGNIYVTSAILGAVEYPAGALAILCMLKMGRRWPLSLSSIISGVACLLSLMVSPENPSGQWWVIMAAMIGKFCSAAASGIVFVTSLEIFPTVVRNVGLGTCQAVAGVAFLLTPFLWNLSDVQPWLPMSILGTSGIVGGLCSLFLPETSNRSFPHTLEDGEAISRALDRDSNLNLPVLGSLAQHKTSALANYATERMRCQMHMRTDLRYCWFRDLIGSPVLNIPGRADKVEMS</sequence>
<feature type="transmembrane region" description="Helical" evidence="5">
    <location>
        <begin position="539"/>
        <end position="559"/>
    </location>
</feature>
<evidence type="ECO:0000256" key="5">
    <source>
        <dbReference type="SAM" id="Phobius"/>
    </source>
</evidence>
<evidence type="ECO:0000256" key="1">
    <source>
        <dbReference type="ARBA" id="ARBA00004141"/>
    </source>
</evidence>
<evidence type="ECO:0000256" key="4">
    <source>
        <dbReference type="ARBA" id="ARBA00023136"/>
    </source>
</evidence>
<keyword evidence="2 5" id="KW-0812">Transmembrane</keyword>
<feature type="transmembrane region" description="Helical" evidence="5">
    <location>
        <begin position="305"/>
        <end position="324"/>
    </location>
</feature>
<keyword evidence="4 5" id="KW-0472">Membrane</keyword>
<feature type="transmembrane region" description="Helical" evidence="5">
    <location>
        <begin position="419"/>
        <end position="442"/>
    </location>
</feature>
<protein>
    <submittedName>
        <fullName evidence="6">Uncharacterized protein</fullName>
    </submittedName>
</protein>
<dbReference type="Gene3D" id="1.20.1250.20">
    <property type="entry name" value="MFS general substrate transporter like domains"/>
    <property type="match status" value="1"/>
</dbReference>
<dbReference type="Pfam" id="PF00083">
    <property type="entry name" value="Sugar_tr"/>
    <property type="match status" value="1"/>
</dbReference>
<dbReference type="PANTHER" id="PTHR24064">
    <property type="entry name" value="SOLUTE CARRIER FAMILY 22 MEMBER"/>
    <property type="match status" value="1"/>
</dbReference>
<proteinExistence type="predicted"/>